<feature type="domain" description="C2H2-type" evidence="7">
    <location>
        <begin position="210"/>
        <end position="237"/>
    </location>
</feature>
<dbReference type="EMBL" id="JAAAJA010000201">
    <property type="protein sequence ID" value="KAG0258931.1"/>
    <property type="molecule type" value="Genomic_DNA"/>
</dbReference>
<keyword evidence="9" id="KW-1185">Reference proteome</keyword>
<evidence type="ECO:0000256" key="2">
    <source>
        <dbReference type="ARBA" id="ARBA00022737"/>
    </source>
</evidence>
<evidence type="ECO:0000256" key="5">
    <source>
        <dbReference type="PROSITE-ProRule" id="PRU00042"/>
    </source>
</evidence>
<organism evidence="8 9">
    <name type="scientific">Mortierella polycephala</name>
    <dbReference type="NCBI Taxonomy" id="41804"/>
    <lineage>
        <taxon>Eukaryota</taxon>
        <taxon>Fungi</taxon>
        <taxon>Fungi incertae sedis</taxon>
        <taxon>Mucoromycota</taxon>
        <taxon>Mortierellomycotina</taxon>
        <taxon>Mortierellomycetes</taxon>
        <taxon>Mortierellales</taxon>
        <taxon>Mortierellaceae</taxon>
        <taxon>Mortierella</taxon>
    </lineage>
</organism>
<dbReference type="GO" id="GO:0000978">
    <property type="term" value="F:RNA polymerase II cis-regulatory region sequence-specific DNA binding"/>
    <property type="evidence" value="ECO:0007669"/>
    <property type="project" value="TreeGrafter"/>
</dbReference>
<dbReference type="Gene3D" id="3.30.160.60">
    <property type="entry name" value="Classic Zinc Finger"/>
    <property type="match status" value="2"/>
</dbReference>
<evidence type="ECO:0000259" key="7">
    <source>
        <dbReference type="PROSITE" id="PS50157"/>
    </source>
</evidence>
<dbReference type="PANTHER" id="PTHR14003">
    <property type="entry name" value="TRANSCRIPTIONAL REPRESSOR PROTEIN YY"/>
    <property type="match status" value="1"/>
</dbReference>
<dbReference type="InterPro" id="IPR013087">
    <property type="entry name" value="Znf_C2H2_type"/>
</dbReference>
<evidence type="ECO:0000256" key="4">
    <source>
        <dbReference type="ARBA" id="ARBA00022833"/>
    </source>
</evidence>
<evidence type="ECO:0000256" key="3">
    <source>
        <dbReference type="ARBA" id="ARBA00022771"/>
    </source>
</evidence>
<dbReference type="Pfam" id="PF00096">
    <property type="entry name" value="zf-C2H2"/>
    <property type="match status" value="1"/>
</dbReference>
<dbReference type="PANTHER" id="PTHR14003:SF19">
    <property type="entry name" value="YY2 TRANSCRIPTION FACTOR"/>
    <property type="match status" value="1"/>
</dbReference>
<keyword evidence="2" id="KW-0677">Repeat</keyword>
<keyword evidence="3 5" id="KW-0863">Zinc-finger</keyword>
<dbReference type="GO" id="GO:0031519">
    <property type="term" value="C:PcG protein complex"/>
    <property type="evidence" value="ECO:0007669"/>
    <property type="project" value="TreeGrafter"/>
</dbReference>
<dbReference type="GO" id="GO:0000981">
    <property type="term" value="F:DNA-binding transcription factor activity, RNA polymerase II-specific"/>
    <property type="evidence" value="ECO:0007669"/>
    <property type="project" value="TreeGrafter"/>
</dbReference>
<feature type="domain" description="C2H2-type" evidence="7">
    <location>
        <begin position="238"/>
        <end position="264"/>
    </location>
</feature>
<dbReference type="Proteomes" id="UP000726737">
    <property type="component" value="Unassembled WGS sequence"/>
</dbReference>
<dbReference type="PROSITE" id="PS50157">
    <property type="entry name" value="ZINC_FINGER_C2H2_2"/>
    <property type="match status" value="2"/>
</dbReference>
<dbReference type="GO" id="GO:0000785">
    <property type="term" value="C:chromatin"/>
    <property type="evidence" value="ECO:0007669"/>
    <property type="project" value="TreeGrafter"/>
</dbReference>
<dbReference type="InterPro" id="IPR036236">
    <property type="entry name" value="Znf_C2H2_sf"/>
</dbReference>
<dbReference type="PROSITE" id="PS00028">
    <property type="entry name" value="ZINC_FINGER_C2H2_1"/>
    <property type="match status" value="1"/>
</dbReference>
<protein>
    <recommendedName>
        <fullName evidence="7">C2H2-type domain-containing protein</fullName>
    </recommendedName>
</protein>
<evidence type="ECO:0000256" key="1">
    <source>
        <dbReference type="ARBA" id="ARBA00022723"/>
    </source>
</evidence>
<proteinExistence type="predicted"/>
<dbReference type="OrthoDB" id="4748970at2759"/>
<feature type="region of interest" description="Disordered" evidence="6">
    <location>
        <begin position="93"/>
        <end position="115"/>
    </location>
</feature>
<dbReference type="GO" id="GO:0008270">
    <property type="term" value="F:zinc ion binding"/>
    <property type="evidence" value="ECO:0007669"/>
    <property type="project" value="UniProtKB-KW"/>
</dbReference>
<name>A0A9P6Q3B3_9FUNG</name>
<dbReference type="GO" id="GO:0005667">
    <property type="term" value="C:transcription regulator complex"/>
    <property type="evidence" value="ECO:0007669"/>
    <property type="project" value="TreeGrafter"/>
</dbReference>
<evidence type="ECO:0000313" key="9">
    <source>
        <dbReference type="Proteomes" id="UP000726737"/>
    </source>
</evidence>
<keyword evidence="1" id="KW-0479">Metal-binding</keyword>
<feature type="compositionally biased region" description="Basic and acidic residues" evidence="6">
    <location>
        <begin position="291"/>
        <end position="311"/>
    </location>
</feature>
<evidence type="ECO:0000256" key="6">
    <source>
        <dbReference type="SAM" id="MobiDB-lite"/>
    </source>
</evidence>
<dbReference type="SMART" id="SM00355">
    <property type="entry name" value="ZnF_C2H2"/>
    <property type="match status" value="2"/>
</dbReference>
<comment type="caution">
    <text evidence="8">The sequence shown here is derived from an EMBL/GenBank/DDBJ whole genome shotgun (WGS) entry which is preliminary data.</text>
</comment>
<feature type="region of interest" description="Disordered" evidence="6">
    <location>
        <begin position="269"/>
        <end position="328"/>
    </location>
</feature>
<dbReference type="SUPFAM" id="SSF57667">
    <property type="entry name" value="beta-beta-alpha zinc fingers"/>
    <property type="match status" value="1"/>
</dbReference>
<feature type="compositionally biased region" description="Polar residues" evidence="6">
    <location>
        <begin position="106"/>
        <end position="115"/>
    </location>
</feature>
<accession>A0A9P6Q3B3</accession>
<dbReference type="AlphaFoldDB" id="A0A9P6Q3B3"/>
<keyword evidence="4" id="KW-0862">Zinc</keyword>
<evidence type="ECO:0000313" key="8">
    <source>
        <dbReference type="EMBL" id="KAG0258931.1"/>
    </source>
</evidence>
<gene>
    <name evidence="8" type="ORF">BG011_002979</name>
</gene>
<sequence>MRAYPTHLYNLQSLIPQQQQQMRQQVPWFQAHSSQTYLDNLGTRSDDDESLSVIGIKQTPIRSRVNSTGGIGTRGRSRTLPSRAAMFPESIGPIEPQVLQPPSMPRESNSSTSMDLSPQQRVLTLGMNFSSSSSDYDTVGPSTAMSLICKDKASPTLLPPHDTAVPTPYYMSKTEPNSPLCAPMLNTIESADNALDPAATLLMLPAPPKNSCPLCDKTFTRPFNLKSHLLAHANKKPFACDAADDCGSRFTRRTDWVRHIRAKHPLYDWGQKEGKGKKKNEDDEGEEEEVVVEKKDADDMNAENELKKEVEDGPSIEQKTNVKDEERD</sequence>
<reference evidence="8" key="1">
    <citation type="journal article" date="2020" name="Fungal Divers.">
        <title>Resolving the Mortierellaceae phylogeny through synthesis of multi-gene phylogenetics and phylogenomics.</title>
        <authorList>
            <person name="Vandepol N."/>
            <person name="Liber J."/>
            <person name="Desiro A."/>
            <person name="Na H."/>
            <person name="Kennedy M."/>
            <person name="Barry K."/>
            <person name="Grigoriev I.V."/>
            <person name="Miller A.N."/>
            <person name="O'Donnell K."/>
            <person name="Stajich J.E."/>
            <person name="Bonito G."/>
        </authorList>
    </citation>
    <scope>NUCLEOTIDE SEQUENCE</scope>
    <source>
        <strain evidence="8">KOD948</strain>
    </source>
</reference>